<evidence type="ECO:0000256" key="1">
    <source>
        <dbReference type="ARBA" id="ARBA00022729"/>
    </source>
</evidence>
<proteinExistence type="predicted"/>
<evidence type="ECO:0000313" key="4">
    <source>
        <dbReference type="EMBL" id="WXB15084.1"/>
    </source>
</evidence>
<dbReference type="PANTHER" id="PTHR47197:SF3">
    <property type="entry name" value="DIHYDRO-HEME D1 DEHYDROGENASE"/>
    <property type="match status" value="1"/>
</dbReference>
<sequence length="345" mass="37146">MPTASTLTENPSKSNPTASPQRLLATCNQLAHNVILVDPETLTEVRRIETPAEPHVIVYDEKRALFYVAITYRSGFYDAHGDHGREIVVIDAATCAIAATVDVSPDAGPHDLIIDTKRDRLYVTCESDGGCVLVYDLDGFVRIGKIPTRAPGPHWLALLPDGRKAYTGNKEAAHVSVLDLDRIAMCGSIPMPTGSEDLVVSPDGSLLYANDRSSPFLHVIRTDTDREIARVELPSTPHRLLWTSAQQLLVTHFNYKKDKSGWNFDKPHPGGVSVTDARTLKVIGDFQVGAGPLGLAATDDGNTVFVNNANDGTMSVVDMPSGKARGLVPLARGSHDVILLNAPGA</sequence>
<reference evidence="4 5" key="1">
    <citation type="submission" date="2021-12" db="EMBL/GenBank/DDBJ databases">
        <title>Discovery of the Pendulisporaceae a myxobacterial family with distinct sporulation behavior and unique specialized metabolism.</title>
        <authorList>
            <person name="Garcia R."/>
            <person name="Popoff A."/>
            <person name="Bader C.D."/>
            <person name="Loehr J."/>
            <person name="Walesch S."/>
            <person name="Walt C."/>
            <person name="Boldt J."/>
            <person name="Bunk B."/>
            <person name="Haeckl F.J.F.P.J."/>
            <person name="Gunesch A.P."/>
            <person name="Birkelbach J."/>
            <person name="Nuebel U."/>
            <person name="Pietschmann T."/>
            <person name="Bach T."/>
            <person name="Mueller R."/>
        </authorList>
    </citation>
    <scope>NUCLEOTIDE SEQUENCE [LARGE SCALE GENOMIC DNA]</scope>
    <source>
        <strain evidence="4 5">MSr11954</strain>
    </source>
</reference>
<feature type="domain" description="YNCE-like beta-propeller" evidence="3">
    <location>
        <begin position="84"/>
        <end position="243"/>
    </location>
</feature>
<keyword evidence="5" id="KW-1185">Reference proteome</keyword>
<accession>A0ABZ2LVY1</accession>
<name>A0ABZ2LVY1_9BACT</name>
<dbReference type="Pfam" id="PF21783">
    <property type="entry name" value="YNCE"/>
    <property type="match status" value="1"/>
</dbReference>
<dbReference type="RefSeq" id="WP_394824709.1">
    <property type="nucleotide sequence ID" value="NZ_CP089984.1"/>
</dbReference>
<dbReference type="SUPFAM" id="SSF51004">
    <property type="entry name" value="C-terminal (heme d1) domain of cytochrome cd1-nitrite reductase"/>
    <property type="match status" value="1"/>
</dbReference>
<dbReference type="InterPro" id="IPR011048">
    <property type="entry name" value="Haem_d1_sf"/>
</dbReference>
<dbReference type="Gene3D" id="2.130.10.10">
    <property type="entry name" value="YVTN repeat-like/Quinoprotein amine dehydrogenase"/>
    <property type="match status" value="2"/>
</dbReference>
<protein>
    <recommendedName>
        <fullName evidence="3">YNCE-like beta-propeller domain-containing protein</fullName>
    </recommendedName>
</protein>
<dbReference type="InterPro" id="IPR048433">
    <property type="entry name" value="YNCE-like_beta-prop"/>
</dbReference>
<keyword evidence="1" id="KW-0732">Signal</keyword>
<evidence type="ECO:0000313" key="5">
    <source>
        <dbReference type="Proteomes" id="UP001370348"/>
    </source>
</evidence>
<organism evidence="4 5">
    <name type="scientific">Pendulispora albinea</name>
    <dbReference type="NCBI Taxonomy" id="2741071"/>
    <lineage>
        <taxon>Bacteria</taxon>
        <taxon>Pseudomonadati</taxon>
        <taxon>Myxococcota</taxon>
        <taxon>Myxococcia</taxon>
        <taxon>Myxococcales</taxon>
        <taxon>Sorangiineae</taxon>
        <taxon>Pendulisporaceae</taxon>
        <taxon>Pendulispora</taxon>
    </lineage>
</organism>
<dbReference type="Proteomes" id="UP001370348">
    <property type="component" value="Chromosome"/>
</dbReference>
<evidence type="ECO:0000259" key="3">
    <source>
        <dbReference type="Pfam" id="PF21783"/>
    </source>
</evidence>
<dbReference type="InterPro" id="IPR015943">
    <property type="entry name" value="WD40/YVTN_repeat-like_dom_sf"/>
</dbReference>
<dbReference type="InterPro" id="IPR051200">
    <property type="entry name" value="Host-pathogen_enzymatic-act"/>
</dbReference>
<evidence type="ECO:0000256" key="2">
    <source>
        <dbReference type="SAM" id="MobiDB-lite"/>
    </source>
</evidence>
<feature type="region of interest" description="Disordered" evidence="2">
    <location>
        <begin position="1"/>
        <end position="20"/>
    </location>
</feature>
<dbReference type="PANTHER" id="PTHR47197">
    <property type="entry name" value="PROTEIN NIRF"/>
    <property type="match status" value="1"/>
</dbReference>
<dbReference type="EMBL" id="CP089984">
    <property type="protein sequence ID" value="WXB15084.1"/>
    <property type="molecule type" value="Genomic_DNA"/>
</dbReference>
<gene>
    <name evidence="4" type="ORF">LZC94_45610</name>
</gene>